<sequence length="25" mass="2913">MLIGECWSSWLTLLSTRDKSGVFPW</sequence>
<protein>
    <submittedName>
        <fullName evidence="1">Uncharacterized protein</fullName>
    </submittedName>
</protein>
<proteinExistence type="predicted"/>
<reference evidence="1" key="2">
    <citation type="journal article" date="2015" name="Data Brief">
        <title>Shoot transcriptome of the giant reed, Arundo donax.</title>
        <authorList>
            <person name="Barrero R.A."/>
            <person name="Guerrero F.D."/>
            <person name="Moolhuijzen P."/>
            <person name="Goolsby J.A."/>
            <person name="Tidwell J."/>
            <person name="Bellgard S.E."/>
            <person name="Bellgard M.I."/>
        </authorList>
    </citation>
    <scope>NUCLEOTIDE SEQUENCE</scope>
    <source>
        <tissue evidence="1">Shoot tissue taken approximately 20 cm above the soil surface</tissue>
    </source>
</reference>
<accession>A0A0A9A9N7</accession>
<evidence type="ECO:0000313" key="1">
    <source>
        <dbReference type="EMBL" id="JAD47811.1"/>
    </source>
</evidence>
<name>A0A0A9A9N7_ARUDO</name>
<dbReference type="EMBL" id="GBRH01250084">
    <property type="protein sequence ID" value="JAD47811.1"/>
    <property type="molecule type" value="Transcribed_RNA"/>
</dbReference>
<reference evidence="1" key="1">
    <citation type="submission" date="2014-09" db="EMBL/GenBank/DDBJ databases">
        <authorList>
            <person name="Magalhaes I.L.F."/>
            <person name="Oliveira U."/>
            <person name="Santos F.R."/>
            <person name="Vidigal T.H.D.A."/>
            <person name="Brescovit A.D."/>
            <person name="Santos A.J."/>
        </authorList>
    </citation>
    <scope>NUCLEOTIDE SEQUENCE</scope>
    <source>
        <tissue evidence="1">Shoot tissue taken approximately 20 cm above the soil surface</tissue>
    </source>
</reference>
<dbReference type="AlphaFoldDB" id="A0A0A9A9N7"/>
<organism evidence="1">
    <name type="scientific">Arundo donax</name>
    <name type="common">Giant reed</name>
    <name type="synonym">Donax arundinaceus</name>
    <dbReference type="NCBI Taxonomy" id="35708"/>
    <lineage>
        <taxon>Eukaryota</taxon>
        <taxon>Viridiplantae</taxon>
        <taxon>Streptophyta</taxon>
        <taxon>Embryophyta</taxon>
        <taxon>Tracheophyta</taxon>
        <taxon>Spermatophyta</taxon>
        <taxon>Magnoliopsida</taxon>
        <taxon>Liliopsida</taxon>
        <taxon>Poales</taxon>
        <taxon>Poaceae</taxon>
        <taxon>PACMAD clade</taxon>
        <taxon>Arundinoideae</taxon>
        <taxon>Arundineae</taxon>
        <taxon>Arundo</taxon>
    </lineage>
</organism>